<dbReference type="STRING" id="6526.A0A2C9LY15"/>
<proteinExistence type="predicted"/>
<reference evidence="6" key="1">
    <citation type="submission" date="2020-05" db="UniProtKB">
        <authorList>
            <consortium name="EnsemblMetazoa"/>
        </authorList>
    </citation>
    <scope>IDENTIFICATION</scope>
    <source>
        <strain evidence="6">BB02</strain>
    </source>
</reference>
<dbReference type="GO" id="GO:0005524">
    <property type="term" value="F:ATP binding"/>
    <property type="evidence" value="ECO:0007669"/>
    <property type="project" value="InterPro"/>
</dbReference>
<accession>A0A2C9LY15</accession>
<evidence type="ECO:0000313" key="6">
    <source>
        <dbReference type="EnsemblMetazoa" id="BGLB036280-PA"/>
    </source>
</evidence>
<keyword evidence="1 5" id="KW-0812">Transmembrane</keyword>
<evidence type="ECO:0000256" key="2">
    <source>
        <dbReference type="ARBA" id="ARBA00022989"/>
    </source>
</evidence>
<dbReference type="VEuPathDB" id="VectorBase:BGLAX_040866"/>
<dbReference type="AlphaFoldDB" id="A0A2C9LY15"/>
<organism evidence="6 7">
    <name type="scientific">Biomphalaria glabrata</name>
    <name type="common">Bloodfluke planorb</name>
    <name type="synonym">Freshwater snail</name>
    <dbReference type="NCBI Taxonomy" id="6526"/>
    <lineage>
        <taxon>Eukaryota</taxon>
        <taxon>Metazoa</taxon>
        <taxon>Spiralia</taxon>
        <taxon>Lophotrochozoa</taxon>
        <taxon>Mollusca</taxon>
        <taxon>Gastropoda</taxon>
        <taxon>Heterobranchia</taxon>
        <taxon>Euthyneura</taxon>
        <taxon>Panpulmonata</taxon>
        <taxon>Hygrophila</taxon>
        <taxon>Lymnaeoidea</taxon>
        <taxon>Planorbidae</taxon>
        <taxon>Biomphalaria</taxon>
    </lineage>
</organism>
<gene>
    <name evidence="6" type="primary">106068597</name>
</gene>
<evidence type="ECO:0000256" key="3">
    <source>
        <dbReference type="ARBA" id="ARBA00023136"/>
    </source>
</evidence>
<evidence type="ECO:0000313" key="7">
    <source>
        <dbReference type="Proteomes" id="UP000076420"/>
    </source>
</evidence>
<evidence type="ECO:0000256" key="1">
    <source>
        <dbReference type="ARBA" id="ARBA00022692"/>
    </source>
</evidence>
<evidence type="ECO:0008006" key="8">
    <source>
        <dbReference type="Google" id="ProtNLM"/>
    </source>
</evidence>
<dbReference type="VEuPathDB" id="VectorBase:BGLB036280"/>
<dbReference type="KEGG" id="bgt:106068597"/>
<dbReference type="Gene3D" id="1.20.1560.10">
    <property type="entry name" value="ABC transporter type 1, transmembrane domain"/>
    <property type="match status" value="1"/>
</dbReference>
<name>A0A2C9LY15_BIOGL</name>
<dbReference type="Proteomes" id="UP000076420">
    <property type="component" value="Unassembled WGS sequence"/>
</dbReference>
<feature type="transmembrane region" description="Helical" evidence="5">
    <location>
        <begin position="86"/>
        <end position="109"/>
    </location>
</feature>
<keyword evidence="3 5" id="KW-0472">Membrane</keyword>
<dbReference type="EnsemblMetazoa" id="BGLB036280-RA">
    <property type="protein sequence ID" value="BGLB036280-PA"/>
    <property type="gene ID" value="BGLB036280"/>
</dbReference>
<dbReference type="GO" id="GO:0016020">
    <property type="term" value="C:membrane"/>
    <property type="evidence" value="ECO:0007669"/>
    <property type="project" value="InterPro"/>
</dbReference>
<feature type="transmembrane region" description="Helical" evidence="5">
    <location>
        <begin position="129"/>
        <end position="149"/>
    </location>
</feature>
<keyword evidence="2 5" id="KW-1133">Transmembrane helix</keyword>
<sequence>MLFTDMEDVEIIEEDELDTKESANQELLRRSFSRISGKEIKEKNLVARASFNKGKKSKQKNNKVNPENEEGNASIKELMRYNAPEWPLILFGCVGSMLAGVVHPAFTFILSEFIKLFGIKDHNEQWEKVHVLGGAVIGVACVSAVVRMLQ</sequence>
<protein>
    <recommendedName>
        <fullName evidence="8">ABC transmembrane type-1 domain-containing protein</fullName>
    </recommendedName>
</protein>
<dbReference type="SUPFAM" id="SSF90123">
    <property type="entry name" value="ABC transporter transmembrane region"/>
    <property type="match status" value="1"/>
</dbReference>
<feature type="region of interest" description="Disordered" evidence="4">
    <location>
        <begin position="51"/>
        <end position="71"/>
    </location>
</feature>
<evidence type="ECO:0000256" key="4">
    <source>
        <dbReference type="SAM" id="MobiDB-lite"/>
    </source>
</evidence>
<evidence type="ECO:0000256" key="5">
    <source>
        <dbReference type="SAM" id="Phobius"/>
    </source>
</evidence>
<dbReference type="InterPro" id="IPR036640">
    <property type="entry name" value="ABC1_TM_sf"/>
</dbReference>